<feature type="domain" description="HTH marR-type" evidence="2">
    <location>
        <begin position="29"/>
        <end position="163"/>
    </location>
</feature>
<evidence type="ECO:0000256" key="1">
    <source>
        <dbReference type="SAM" id="MobiDB-lite"/>
    </source>
</evidence>
<dbReference type="PANTHER" id="PTHR33164:SF103">
    <property type="entry name" value="REGULATORY PROTEIN MARR"/>
    <property type="match status" value="1"/>
</dbReference>
<reference evidence="4" key="1">
    <citation type="submission" date="2008-02" db="EMBL/GenBank/DDBJ databases">
        <authorList>
            <consortium name="The Broad Institute Genome Sequencing Platform"/>
            <person name="Fischbach M."/>
            <person name="Ward D."/>
            <person name="Young S."/>
            <person name="Jaffe D."/>
            <person name="Gnerre S."/>
            <person name="Berlin A."/>
            <person name="Heiman D."/>
            <person name="Hepburn T."/>
            <person name="Sykes S."/>
            <person name="Alvarado L."/>
            <person name="Kodira C.D."/>
            <person name="Straight P."/>
            <person name="Clardy J."/>
            <person name="Hung D."/>
            <person name="Kolter R."/>
            <person name="Mekalanos J."/>
            <person name="Walker S."/>
            <person name="Walsh C.T."/>
            <person name="Lander E."/>
            <person name="Galagan J."/>
            <person name="Nusbaum C."/>
            <person name="Birren B."/>
        </authorList>
    </citation>
    <scope>NUCLEOTIDE SEQUENCE [LARGE SCALE GENOMIC DNA]</scope>
    <source>
        <strain evidence="4">ATCC 25486 / DSM 40338 / CBS 914.69 / JCM 4507 / NBRC 13074 / NRRL 2958 / 5647</strain>
    </source>
</reference>
<dbReference type="Proteomes" id="UP000002805">
    <property type="component" value="Chromosome"/>
</dbReference>
<evidence type="ECO:0000259" key="2">
    <source>
        <dbReference type="PROSITE" id="PS50995"/>
    </source>
</evidence>
<gene>
    <name evidence="3" type="ORF">SSDG_04499</name>
</gene>
<dbReference type="Gene3D" id="1.10.10.10">
    <property type="entry name" value="Winged helix-like DNA-binding domain superfamily/Winged helix DNA-binding domain"/>
    <property type="match status" value="1"/>
</dbReference>
<dbReference type="EMBL" id="CM000950">
    <property type="protein sequence ID" value="EDY66177.1"/>
    <property type="molecule type" value="Genomic_DNA"/>
</dbReference>
<reference evidence="4" key="2">
    <citation type="submission" date="2009-10" db="EMBL/GenBank/DDBJ databases">
        <title>The genome sequence of Streptomyces pristinaespiralis strain ATCC 25486.</title>
        <authorList>
            <consortium name="The Broad Institute Genome Sequencing Platform"/>
            <consortium name="Broad Institute Microbial Sequencing Center"/>
            <person name="Fischbach M."/>
            <person name="Godfrey P."/>
            <person name="Ward D."/>
            <person name="Young S."/>
            <person name="Zeng Q."/>
            <person name="Koehrsen M."/>
            <person name="Alvarado L."/>
            <person name="Berlin A.M."/>
            <person name="Bochicchio J."/>
            <person name="Borenstein D."/>
            <person name="Chapman S.B."/>
            <person name="Chen Z."/>
            <person name="Engels R."/>
            <person name="Freedman E."/>
            <person name="Gellesch M."/>
            <person name="Goldberg J."/>
            <person name="Griggs A."/>
            <person name="Gujja S."/>
            <person name="Heilman E.R."/>
            <person name="Heiman D.I."/>
            <person name="Hepburn T.A."/>
            <person name="Howarth C."/>
            <person name="Jen D."/>
            <person name="Larson L."/>
            <person name="Lewis B."/>
            <person name="Mehta T."/>
            <person name="Park D."/>
            <person name="Pearson M."/>
            <person name="Richards J."/>
            <person name="Roberts A."/>
            <person name="Saif S."/>
            <person name="Shea T.D."/>
            <person name="Shenoy N."/>
            <person name="Sisk P."/>
            <person name="Stolte C."/>
            <person name="Sykes S.N."/>
            <person name="Thomson T."/>
            <person name="Walk T."/>
            <person name="White J."/>
            <person name="Yandava C."/>
            <person name="Straight P."/>
            <person name="Clardy J."/>
            <person name="Hung D."/>
            <person name="Kolter R."/>
            <person name="Mekalanos J."/>
            <person name="Walker S."/>
            <person name="Walsh C.T."/>
            <person name="Wieland-Brown L.C."/>
            <person name="Haas B."/>
            <person name="Nusbaum C."/>
            <person name="Birren B."/>
        </authorList>
    </citation>
    <scope>NUCLEOTIDE SEQUENCE [LARGE SCALE GENOMIC DNA]</scope>
    <source>
        <strain evidence="4">ATCC 25486 / DSM 40338 / CBS 914.69 / JCM 4507 / NBRC 13074 / NRRL 2958 / 5647</strain>
    </source>
</reference>
<dbReference type="InterPro" id="IPR036390">
    <property type="entry name" value="WH_DNA-bd_sf"/>
</dbReference>
<protein>
    <submittedName>
        <fullName evidence="3">MarR-family transcriptional regulator</fullName>
    </submittedName>
</protein>
<dbReference type="eggNOG" id="COG1846">
    <property type="taxonomic scope" value="Bacteria"/>
</dbReference>
<sequence>MPGPCDPARARPRRKKRMDSSPASPPPRTREASRAACDVIEVLEVIWERGRDTASTPVSASQLRVLYALERKEGINLRTLGDMLGAAPPSVSRLCDRLQGLGFVERTPSAASRRELELRLSARGNAYLRELREKRELELTEALDAMSGTRRADLLQGLRGLGRLLREPGEGR</sequence>
<name>B5HH66_STRE2</name>
<evidence type="ECO:0000313" key="4">
    <source>
        <dbReference type="Proteomes" id="UP000002805"/>
    </source>
</evidence>
<dbReference type="GO" id="GO:0006950">
    <property type="term" value="P:response to stress"/>
    <property type="evidence" value="ECO:0007669"/>
    <property type="project" value="TreeGrafter"/>
</dbReference>
<dbReference type="InterPro" id="IPR036388">
    <property type="entry name" value="WH-like_DNA-bd_sf"/>
</dbReference>
<organism evidence="3 4">
    <name type="scientific">Streptomyces pristinaespiralis (strain ATCC 25486 / DSM 40338 / CBS 914.69 / JCM 4507 / KCC S-0507 / NBRC 13074 / NRRL 2958 / 5647)</name>
    <dbReference type="NCBI Taxonomy" id="457429"/>
    <lineage>
        <taxon>Bacteria</taxon>
        <taxon>Bacillati</taxon>
        <taxon>Actinomycetota</taxon>
        <taxon>Actinomycetes</taxon>
        <taxon>Kitasatosporales</taxon>
        <taxon>Streptomycetaceae</taxon>
        <taxon>Streptomyces</taxon>
    </lineage>
</organism>
<dbReference type="InterPro" id="IPR000835">
    <property type="entry name" value="HTH_MarR-typ"/>
</dbReference>
<dbReference type="PROSITE" id="PS50995">
    <property type="entry name" value="HTH_MARR_2"/>
    <property type="match status" value="1"/>
</dbReference>
<dbReference type="PANTHER" id="PTHR33164">
    <property type="entry name" value="TRANSCRIPTIONAL REGULATOR, MARR FAMILY"/>
    <property type="match status" value="1"/>
</dbReference>
<dbReference type="SUPFAM" id="SSF46785">
    <property type="entry name" value="Winged helix' DNA-binding domain"/>
    <property type="match status" value="1"/>
</dbReference>
<dbReference type="InterPro" id="IPR039422">
    <property type="entry name" value="MarR/SlyA-like"/>
</dbReference>
<dbReference type="AlphaFoldDB" id="B5HH66"/>
<feature type="region of interest" description="Disordered" evidence="1">
    <location>
        <begin position="1"/>
        <end position="34"/>
    </location>
</feature>
<dbReference type="SMART" id="SM00347">
    <property type="entry name" value="HTH_MARR"/>
    <property type="match status" value="1"/>
</dbReference>
<proteinExistence type="predicted"/>
<evidence type="ECO:0000313" key="3">
    <source>
        <dbReference type="EMBL" id="EDY66177.1"/>
    </source>
</evidence>
<dbReference type="Pfam" id="PF12802">
    <property type="entry name" value="MarR_2"/>
    <property type="match status" value="1"/>
</dbReference>
<dbReference type="GO" id="GO:0003700">
    <property type="term" value="F:DNA-binding transcription factor activity"/>
    <property type="evidence" value="ECO:0007669"/>
    <property type="project" value="InterPro"/>
</dbReference>
<dbReference type="HOGENOM" id="CLU_083287_22_2_11"/>
<accession>B5HH66</accession>
<keyword evidence="4" id="KW-1185">Reference proteome</keyword>